<keyword evidence="2" id="KW-0645">Protease</keyword>
<dbReference type="Proteomes" id="UP001472866">
    <property type="component" value="Chromosome 02"/>
</dbReference>
<evidence type="ECO:0000256" key="2">
    <source>
        <dbReference type="ARBA" id="ARBA00022670"/>
    </source>
</evidence>
<comment type="similarity">
    <text evidence="1">Belongs to the DeSI family.</text>
</comment>
<dbReference type="InterPro" id="IPR042266">
    <property type="entry name" value="PPPDE_sf"/>
</dbReference>
<evidence type="ECO:0000256" key="3">
    <source>
        <dbReference type="ARBA" id="ARBA00022801"/>
    </source>
</evidence>
<dbReference type="GO" id="GO:0006508">
    <property type="term" value="P:proteolysis"/>
    <property type="evidence" value="ECO:0007669"/>
    <property type="project" value="UniProtKB-KW"/>
</dbReference>
<reference evidence="5 6" key="1">
    <citation type="submission" date="2024-03" db="EMBL/GenBank/DDBJ databases">
        <title>Complete genome sequence of the green alga Chloropicon roscoffensis RCC1871.</title>
        <authorList>
            <person name="Lemieux C."/>
            <person name="Pombert J.-F."/>
            <person name="Otis C."/>
            <person name="Turmel M."/>
        </authorList>
    </citation>
    <scope>NUCLEOTIDE SEQUENCE [LARGE SCALE GENOMIC DNA]</scope>
    <source>
        <strain evidence="5 6">RCC1871</strain>
    </source>
</reference>
<evidence type="ECO:0000256" key="1">
    <source>
        <dbReference type="ARBA" id="ARBA00008140"/>
    </source>
</evidence>
<proteinExistence type="inferred from homology"/>
<keyword evidence="3" id="KW-0378">Hydrolase</keyword>
<evidence type="ECO:0000313" key="5">
    <source>
        <dbReference type="EMBL" id="WZN59911.1"/>
    </source>
</evidence>
<dbReference type="AlphaFoldDB" id="A0AAX4P299"/>
<name>A0AAX4P299_9CHLO</name>
<keyword evidence="6" id="KW-1185">Reference proteome</keyword>
<dbReference type="PANTHER" id="PTHR12378">
    <property type="entry name" value="DESUMOYLATING ISOPEPTIDASE"/>
    <property type="match status" value="1"/>
</dbReference>
<feature type="domain" description="PPPDE" evidence="4">
    <location>
        <begin position="8"/>
        <end position="149"/>
    </location>
</feature>
<accession>A0AAX4P299</accession>
<evidence type="ECO:0000259" key="4">
    <source>
        <dbReference type="PROSITE" id="PS51858"/>
    </source>
</evidence>
<dbReference type="InterPro" id="IPR008580">
    <property type="entry name" value="PPPDE_dom"/>
</dbReference>
<dbReference type="GO" id="GO:0008233">
    <property type="term" value="F:peptidase activity"/>
    <property type="evidence" value="ECO:0007669"/>
    <property type="project" value="UniProtKB-KW"/>
</dbReference>
<dbReference type="PANTHER" id="PTHR12378:SF7">
    <property type="entry name" value="DESUMOYLATING ISOPEPTIDASE 1"/>
    <property type="match status" value="1"/>
</dbReference>
<evidence type="ECO:0000313" key="6">
    <source>
        <dbReference type="Proteomes" id="UP001472866"/>
    </source>
</evidence>
<dbReference type="PROSITE" id="PS51858">
    <property type="entry name" value="PPPDE"/>
    <property type="match status" value="1"/>
</dbReference>
<dbReference type="SMART" id="SM01179">
    <property type="entry name" value="DUF862"/>
    <property type="match status" value="1"/>
</dbReference>
<gene>
    <name evidence="5" type="ORF">HKI87_02g14390</name>
</gene>
<organism evidence="5 6">
    <name type="scientific">Chloropicon roscoffensis</name>
    <dbReference type="NCBI Taxonomy" id="1461544"/>
    <lineage>
        <taxon>Eukaryota</taxon>
        <taxon>Viridiplantae</taxon>
        <taxon>Chlorophyta</taxon>
        <taxon>Chloropicophyceae</taxon>
        <taxon>Chloropicales</taxon>
        <taxon>Chloropicaceae</taxon>
        <taxon>Chloropicon</taxon>
    </lineage>
</organism>
<dbReference type="GO" id="GO:0070646">
    <property type="term" value="P:protein modification by small protein removal"/>
    <property type="evidence" value="ECO:0007669"/>
    <property type="project" value="TreeGrafter"/>
</dbReference>
<sequence length="165" mass="17699">MADDEAGTPVLVHVYDLSAGFAKDLSPLLLGKQIEAIWHTGVVFGGVEYYFGQGINRAPAGQTPFGQPNQVISMGRTFVPASIAEEVISDLARTKFSPTSYSLLKNNCNHFSTELCTVLVGKGIPDKIVRLPEDVLDSPMGFLLGPILDQLEQQLGSVGTGTEFT</sequence>
<dbReference type="EMBL" id="CP151502">
    <property type="protein sequence ID" value="WZN59911.1"/>
    <property type="molecule type" value="Genomic_DNA"/>
</dbReference>
<dbReference type="Gene3D" id="3.90.1720.30">
    <property type="entry name" value="PPPDE domains"/>
    <property type="match status" value="1"/>
</dbReference>
<protein>
    <submittedName>
        <fullName evidence="5">Desumoylating isopeptidase</fullName>
    </submittedName>
</protein>
<dbReference type="Pfam" id="PF05903">
    <property type="entry name" value="Peptidase_C97"/>
    <property type="match status" value="1"/>
</dbReference>